<feature type="transmembrane region" description="Helical" evidence="3">
    <location>
        <begin position="253"/>
        <end position="273"/>
    </location>
</feature>
<evidence type="ECO:0000313" key="6">
    <source>
        <dbReference type="EMBL" id="MDJ1130395.1"/>
    </source>
</evidence>
<feature type="domain" description="Cell envelope-related transcriptional attenuator" evidence="4">
    <location>
        <begin position="342"/>
        <end position="452"/>
    </location>
</feature>
<dbReference type="PANTHER" id="PTHR33392:SF6">
    <property type="entry name" value="POLYISOPRENYL-TEICHOIC ACID--PEPTIDOGLYCAN TEICHOIC ACID TRANSFERASE TAGU"/>
    <property type="match status" value="1"/>
</dbReference>
<dbReference type="Gene3D" id="3.30.70.2390">
    <property type="match status" value="1"/>
</dbReference>
<dbReference type="Pfam" id="PF13399">
    <property type="entry name" value="LytR_C"/>
    <property type="match status" value="1"/>
</dbReference>
<dbReference type="InterPro" id="IPR027381">
    <property type="entry name" value="LytR/CpsA/Psr_C"/>
</dbReference>
<feature type="region of interest" description="Disordered" evidence="2">
    <location>
        <begin position="1"/>
        <end position="210"/>
    </location>
</feature>
<dbReference type="RefSeq" id="WP_274039915.1">
    <property type="nucleotide sequence ID" value="NZ_JANCPR020000001.1"/>
</dbReference>
<keyword evidence="3" id="KW-0472">Membrane</keyword>
<evidence type="ECO:0000256" key="2">
    <source>
        <dbReference type="SAM" id="MobiDB-lite"/>
    </source>
</evidence>
<dbReference type="InterPro" id="IPR004474">
    <property type="entry name" value="LytR_CpsA_psr"/>
</dbReference>
<feature type="compositionally biased region" description="Low complexity" evidence="2">
    <location>
        <begin position="95"/>
        <end position="153"/>
    </location>
</feature>
<dbReference type="InterPro" id="IPR050922">
    <property type="entry name" value="LytR/CpsA/Psr_CW_biosynth"/>
</dbReference>
<evidence type="ECO:0000259" key="5">
    <source>
        <dbReference type="Pfam" id="PF13399"/>
    </source>
</evidence>
<reference evidence="6 7" key="1">
    <citation type="submission" date="2023-05" db="EMBL/GenBank/DDBJ databases">
        <title>Streptantibioticus silvisoli sp. nov., acidotolerant actinomycetes 1 from pine litter.</title>
        <authorList>
            <person name="Swiecimska M."/>
            <person name="Golinska P."/>
            <person name="Sangal V."/>
            <person name="Wachnowicz B."/>
            <person name="Goodfellow M."/>
        </authorList>
    </citation>
    <scope>NUCLEOTIDE SEQUENCE [LARGE SCALE GENOMIC DNA]</scope>
    <source>
        <strain evidence="6 7">DSM 42109</strain>
    </source>
</reference>
<dbReference type="Proteomes" id="UP001214441">
    <property type="component" value="Unassembled WGS sequence"/>
</dbReference>
<organism evidence="6 7">
    <name type="scientific">Streptomyces iconiensis</name>
    <dbReference type="NCBI Taxonomy" id="1384038"/>
    <lineage>
        <taxon>Bacteria</taxon>
        <taxon>Bacillati</taxon>
        <taxon>Actinomycetota</taxon>
        <taxon>Actinomycetes</taxon>
        <taxon>Kitasatosporales</taxon>
        <taxon>Streptomycetaceae</taxon>
        <taxon>Streptomyces</taxon>
    </lineage>
</organism>
<keyword evidence="3" id="KW-1133">Transmembrane helix</keyword>
<dbReference type="EMBL" id="JANCPR020000001">
    <property type="protein sequence ID" value="MDJ1130395.1"/>
    <property type="molecule type" value="Genomic_DNA"/>
</dbReference>
<dbReference type="PANTHER" id="PTHR33392">
    <property type="entry name" value="POLYISOPRENYL-TEICHOIC ACID--PEPTIDOGLYCAN TEICHOIC ACID TRANSFERASE TAGU"/>
    <property type="match status" value="1"/>
</dbReference>
<keyword evidence="7" id="KW-1185">Reference proteome</keyword>
<proteinExistence type="inferred from homology"/>
<keyword evidence="3" id="KW-0812">Transmembrane</keyword>
<evidence type="ECO:0000256" key="1">
    <source>
        <dbReference type="ARBA" id="ARBA00006068"/>
    </source>
</evidence>
<evidence type="ECO:0000256" key="3">
    <source>
        <dbReference type="SAM" id="Phobius"/>
    </source>
</evidence>
<evidence type="ECO:0000259" key="4">
    <source>
        <dbReference type="Pfam" id="PF03816"/>
    </source>
</evidence>
<comment type="similarity">
    <text evidence="1">Belongs to the LytR/CpsA/Psr (LCP) family.</text>
</comment>
<gene>
    <name evidence="6" type="ORF">NMN56_000195</name>
</gene>
<feature type="compositionally biased region" description="Low complexity" evidence="2">
    <location>
        <begin position="167"/>
        <end position="179"/>
    </location>
</feature>
<accession>A0ABT6ZMW8</accession>
<evidence type="ECO:0000313" key="7">
    <source>
        <dbReference type="Proteomes" id="UP001214441"/>
    </source>
</evidence>
<dbReference type="Gene3D" id="3.40.630.190">
    <property type="entry name" value="LCP protein"/>
    <property type="match status" value="1"/>
</dbReference>
<feature type="domain" description="LytR/CpsA/Psr regulator C-terminal" evidence="5">
    <location>
        <begin position="534"/>
        <end position="620"/>
    </location>
</feature>
<sequence length="623" mass="65697">MNDGYGHDPYGQQPEIIGYDEYGRPVYRQEAAQGGQEYPGRQHYAGQGYPAQGYAPQDPYAAPGSYDPAAPGSYDPVTPGAYDPYAQPQQPPQAPGQQQPGYDPYAGHPGQAQPGQQDPYGPYDPYGQAPGQQTAGQQQAAQQQSAAPQQSTQRQEWFPQQTPPPQQESYGQQEQGGQPAYQERGQEQAQPTVPRQAARGPGQVSGEEEYHTEQFAFVEEPTDDSEDVIDWLKFSESRTERREEAKRRGRHRIVALVVALVLVVAGGVGYLWYEGMLPGLGGAKDKGPAAAGKQRDVILVHLREAGGGSSTALLVDNASAGQGSTVLLPNSLAVSTEDGTTTTLGKSVEDQGASPTRDALDTLLGSDIKGTWRLDTPYLENLVELVGGIALDTDTSVPGAKKSDKPQVERGEAQDLDGRAAVAYATYRAQGEPQGKQLARFGQVMQAALKKLSGEPAAATKTVESLGQIPDPSLSESQLGASLAKLAERAKGGDYRTQVLPVRANGTLSRQAGEAVVEKVLGGTVKNSDPEAALRVSLKNGTGKRGMDNAASAALVNGGYTVAKGGASATRPTSLVTYAKPEQKAKAEEVAKTLGLRGTSVRKAKGSANADVTVLLGGDYKAG</sequence>
<name>A0ABT6ZMW8_9ACTN</name>
<protein>
    <submittedName>
        <fullName evidence="6">LCP family protein</fullName>
    </submittedName>
</protein>
<feature type="compositionally biased region" description="Low complexity" evidence="2">
    <location>
        <begin position="79"/>
        <end position="88"/>
    </location>
</feature>
<dbReference type="Pfam" id="PF03816">
    <property type="entry name" value="LytR_cpsA_psr"/>
    <property type="match status" value="1"/>
</dbReference>
<comment type="caution">
    <text evidence="6">The sequence shown here is derived from an EMBL/GenBank/DDBJ whole genome shotgun (WGS) entry which is preliminary data.</text>
</comment>